<gene>
    <name evidence="2" type="ORF">SAMN05421804_101917</name>
</gene>
<evidence type="ECO:0000259" key="1">
    <source>
        <dbReference type="Pfam" id="PF07872"/>
    </source>
</evidence>
<dbReference type="RefSeq" id="WP_031574627.1">
    <property type="nucleotide sequence ID" value="NZ_DAMANS010000016.1"/>
</dbReference>
<sequence length="73" mass="8205">MTVSQELQSKELILTFTRLNDQGKNVGELRRVKNFKVSALAEDIHEVAMLIADLSEQTFEGVSVQETSKIQLV</sequence>
<feature type="domain" description="DUF1659" evidence="1">
    <location>
        <begin position="4"/>
        <end position="71"/>
    </location>
</feature>
<dbReference type="InterPro" id="IPR012454">
    <property type="entry name" value="DUF1659"/>
</dbReference>
<dbReference type="AlphaFoldDB" id="A0A1G8IL91"/>
<name>A0A1G8IL91_9CLOT</name>
<proteinExistence type="predicted"/>
<evidence type="ECO:0000313" key="2">
    <source>
        <dbReference type="EMBL" id="SDI19561.1"/>
    </source>
</evidence>
<dbReference type="EMBL" id="FNDZ01000001">
    <property type="protein sequence ID" value="SDI19561.1"/>
    <property type="molecule type" value="Genomic_DNA"/>
</dbReference>
<organism evidence="2 3">
    <name type="scientific">Proteiniclasticum ruminis</name>
    <dbReference type="NCBI Taxonomy" id="398199"/>
    <lineage>
        <taxon>Bacteria</taxon>
        <taxon>Bacillati</taxon>
        <taxon>Bacillota</taxon>
        <taxon>Clostridia</taxon>
        <taxon>Eubacteriales</taxon>
        <taxon>Clostridiaceae</taxon>
        <taxon>Proteiniclasticum</taxon>
    </lineage>
</organism>
<accession>A0A1G8IL91</accession>
<reference evidence="2 3" key="1">
    <citation type="submission" date="2016-10" db="EMBL/GenBank/DDBJ databases">
        <authorList>
            <person name="de Groot N.N."/>
        </authorList>
    </citation>
    <scope>NUCLEOTIDE SEQUENCE [LARGE SCALE GENOMIC DNA]</scope>
    <source>
        <strain evidence="2 3">CGMCC 1.5058</strain>
    </source>
</reference>
<protein>
    <recommendedName>
        <fullName evidence="1">DUF1659 domain-containing protein</fullName>
    </recommendedName>
</protein>
<dbReference type="Proteomes" id="UP000183255">
    <property type="component" value="Unassembled WGS sequence"/>
</dbReference>
<dbReference type="Pfam" id="PF07872">
    <property type="entry name" value="DUF1659"/>
    <property type="match status" value="1"/>
</dbReference>
<evidence type="ECO:0000313" key="3">
    <source>
        <dbReference type="Proteomes" id="UP000183255"/>
    </source>
</evidence>